<dbReference type="Pfam" id="PF00579">
    <property type="entry name" value="tRNA-synt_1b"/>
    <property type="match status" value="1"/>
</dbReference>
<dbReference type="RefSeq" id="WP_054458395.1">
    <property type="nucleotide sequence ID" value="NZ_CADIJY010000007.1"/>
</dbReference>
<dbReference type="Pfam" id="PF01479">
    <property type="entry name" value="S4"/>
    <property type="match status" value="1"/>
</dbReference>
<dbReference type="InterPro" id="IPR001412">
    <property type="entry name" value="aa-tRNA-synth_I_CS"/>
</dbReference>
<comment type="catalytic activity">
    <reaction evidence="9 10">
        <text>tRNA(Tyr) + L-tyrosine + ATP = L-tyrosyl-tRNA(Tyr) + AMP + diphosphate + H(+)</text>
        <dbReference type="Rhea" id="RHEA:10220"/>
        <dbReference type="Rhea" id="RHEA-COMP:9706"/>
        <dbReference type="Rhea" id="RHEA-COMP:9707"/>
        <dbReference type="ChEBI" id="CHEBI:15378"/>
        <dbReference type="ChEBI" id="CHEBI:30616"/>
        <dbReference type="ChEBI" id="CHEBI:33019"/>
        <dbReference type="ChEBI" id="CHEBI:58315"/>
        <dbReference type="ChEBI" id="CHEBI:78442"/>
        <dbReference type="ChEBI" id="CHEBI:78536"/>
        <dbReference type="ChEBI" id="CHEBI:456215"/>
        <dbReference type="EC" id="6.1.1.1"/>
    </reaction>
</comment>
<comment type="similarity">
    <text evidence="10">Belongs to the class-I aminoacyl-tRNA synthetase family. TyrS type 2 subfamily.</text>
</comment>
<dbReference type="EMBL" id="JAVKVN010000013">
    <property type="protein sequence ID" value="MDR7948825.1"/>
    <property type="molecule type" value="Genomic_DNA"/>
</dbReference>
<dbReference type="PANTHER" id="PTHR11766">
    <property type="entry name" value="TYROSYL-TRNA SYNTHETASE"/>
    <property type="match status" value="1"/>
</dbReference>
<gene>
    <name evidence="10 13" type="primary">tyrS</name>
    <name evidence="13" type="ORF">ERS370000_05757</name>
    <name evidence="14" type="ORF">RIU57_27130</name>
</gene>
<proteinExistence type="inferred from homology"/>
<name>A0AAD2KM34_ACHAE</name>
<evidence type="ECO:0000256" key="2">
    <source>
        <dbReference type="ARBA" id="ARBA00022490"/>
    </source>
</evidence>
<evidence type="ECO:0000256" key="1">
    <source>
        <dbReference type="ARBA" id="ARBA00011738"/>
    </source>
</evidence>
<evidence type="ECO:0000256" key="10">
    <source>
        <dbReference type="HAMAP-Rule" id="MF_02007"/>
    </source>
</evidence>
<dbReference type="AlphaFoldDB" id="A0AAD2KM34"/>
<dbReference type="FunFam" id="3.40.50.620:FF:000061">
    <property type="entry name" value="Tyrosine--tRNA ligase"/>
    <property type="match status" value="1"/>
</dbReference>
<keyword evidence="6 11" id="KW-0694">RNA-binding</keyword>
<dbReference type="Gene3D" id="3.40.50.620">
    <property type="entry name" value="HUPs"/>
    <property type="match status" value="1"/>
</dbReference>
<dbReference type="EC" id="6.1.1.1" evidence="10"/>
<organism evidence="13 15">
    <name type="scientific">Achromobacter aegrifaciens</name>
    <dbReference type="NCBI Taxonomy" id="1287736"/>
    <lineage>
        <taxon>Bacteria</taxon>
        <taxon>Pseudomonadati</taxon>
        <taxon>Pseudomonadota</taxon>
        <taxon>Betaproteobacteria</taxon>
        <taxon>Burkholderiales</taxon>
        <taxon>Alcaligenaceae</taxon>
        <taxon>Achromobacter</taxon>
    </lineage>
</organism>
<dbReference type="GO" id="GO:0005524">
    <property type="term" value="F:ATP binding"/>
    <property type="evidence" value="ECO:0007669"/>
    <property type="project" value="UniProtKB-UniRule"/>
</dbReference>
<evidence type="ECO:0000256" key="11">
    <source>
        <dbReference type="PROSITE-ProRule" id="PRU00182"/>
    </source>
</evidence>
<evidence type="ECO:0000256" key="7">
    <source>
        <dbReference type="ARBA" id="ARBA00022917"/>
    </source>
</evidence>
<dbReference type="InterPro" id="IPR014729">
    <property type="entry name" value="Rossmann-like_a/b/a_fold"/>
</dbReference>
<keyword evidence="16" id="KW-1185">Reference proteome</keyword>
<evidence type="ECO:0000313" key="16">
    <source>
        <dbReference type="Proteomes" id="UP001264156"/>
    </source>
</evidence>
<dbReference type="InterPro" id="IPR024088">
    <property type="entry name" value="Tyr-tRNA-ligase_bac-type"/>
</dbReference>
<dbReference type="Proteomes" id="UP000044098">
    <property type="component" value="Unassembled WGS sequence"/>
</dbReference>
<dbReference type="FunFam" id="3.10.290.10:FF:000022">
    <property type="entry name" value="Tyrosine--tRNA ligase"/>
    <property type="match status" value="1"/>
</dbReference>
<evidence type="ECO:0000313" key="15">
    <source>
        <dbReference type="Proteomes" id="UP000044098"/>
    </source>
</evidence>
<dbReference type="GO" id="GO:0006437">
    <property type="term" value="P:tyrosyl-tRNA aminoacylation"/>
    <property type="evidence" value="ECO:0007669"/>
    <property type="project" value="UniProtKB-UniRule"/>
</dbReference>
<dbReference type="SUPFAM" id="SSF52374">
    <property type="entry name" value="Nucleotidylyl transferase"/>
    <property type="match status" value="1"/>
</dbReference>
<evidence type="ECO:0000256" key="4">
    <source>
        <dbReference type="ARBA" id="ARBA00022741"/>
    </source>
</evidence>
<keyword evidence="4 10" id="KW-0547">Nucleotide-binding</keyword>
<evidence type="ECO:0000259" key="12">
    <source>
        <dbReference type="SMART" id="SM00363"/>
    </source>
</evidence>
<dbReference type="Proteomes" id="UP001264156">
    <property type="component" value="Unassembled WGS sequence"/>
</dbReference>
<evidence type="ECO:0000256" key="9">
    <source>
        <dbReference type="ARBA" id="ARBA00048248"/>
    </source>
</evidence>
<dbReference type="PRINTS" id="PR01040">
    <property type="entry name" value="TRNASYNTHTYR"/>
</dbReference>
<dbReference type="PROSITE" id="PS00178">
    <property type="entry name" value="AA_TRNA_LIGASE_I"/>
    <property type="match status" value="1"/>
</dbReference>
<feature type="binding site" evidence="10">
    <location>
        <position position="241"/>
    </location>
    <ligand>
        <name>ATP</name>
        <dbReference type="ChEBI" id="CHEBI:30616"/>
    </ligand>
</feature>
<comment type="caution">
    <text evidence="13">The sequence shown here is derived from an EMBL/GenBank/DDBJ whole genome shotgun (WGS) entry which is preliminary data.</text>
</comment>
<dbReference type="GeneID" id="84695531"/>
<dbReference type="Gene3D" id="3.10.290.10">
    <property type="entry name" value="RNA-binding S4 domain"/>
    <property type="match status" value="1"/>
</dbReference>
<dbReference type="SMART" id="SM00363">
    <property type="entry name" value="S4"/>
    <property type="match status" value="1"/>
</dbReference>
<dbReference type="InterPro" id="IPR024108">
    <property type="entry name" value="Tyr-tRNA-ligase_bac_2"/>
</dbReference>
<keyword evidence="8 10" id="KW-0030">Aminoacyl-tRNA synthetase</keyword>
<dbReference type="PROSITE" id="PS50889">
    <property type="entry name" value="S4"/>
    <property type="match status" value="1"/>
</dbReference>
<comment type="subcellular location">
    <subcellularLocation>
        <location evidence="10">Cytoplasm</location>
    </subcellularLocation>
</comment>
<reference evidence="13 15" key="1">
    <citation type="submission" date="2015-09" db="EMBL/GenBank/DDBJ databases">
        <authorList>
            <consortium name="Pathogen Informatics"/>
        </authorList>
    </citation>
    <scope>NUCLEOTIDE SEQUENCE [LARGE SCALE GENOMIC DNA]</scope>
    <source>
        <strain evidence="13 15">2789STDY5608625</strain>
    </source>
</reference>
<comment type="subunit">
    <text evidence="1 10">Homodimer.</text>
</comment>
<dbReference type="SUPFAM" id="SSF55174">
    <property type="entry name" value="Alpha-L RNA-binding motif"/>
    <property type="match status" value="1"/>
</dbReference>
<dbReference type="GO" id="GO:0004831">
    <property type="term" value="F:tyrosine-tRNA ligase activity"/>
    <property type="evidence" value="ECO:0007669"/>
    <property type="project" value="UniProtKB-UniRule"/>
</dbReference>
<reference evidence="16" key="2">
    <citation type="submission" date="2023-07" db="EMBL/GenBank/DDBJ databases">
        <title>Glyphosate-induced phosphonatase operons in soil bacteria of genus Achromobacter.</title>
        <authorList>
            <person name="Epiktetov D.O."/>
            <person name="Sviridov A.V."/>
            <person name="Tarlachkov S.V."/>
            <person name="Shushkova T.V."/>
            <person name="Toropygin I.Y."/>
            <person name="Leontievsky A."/>
        </authorList>
    </citation>
    <scope>NUCLEOTIDE SEQUENCE [LARGE SCALE GENOMIC DNA]</scope>
    <source>
        <strain evidence="16">Kg 16</strain>
    </source>
</reference>
<feature type="domain" description="RNA-binding S4" evidence="12">
    <location>
        <begin position="347"/>
        <end position="408"/>
    </location>
</feature>
<dbReference type="FunFam" id="1.10.240.10:FF:000006">
    <property type="entry name" value="Tyrosine--tRNA ligase"/>
    <property type="match status" value="1"/>
</dbReference>
<protein>
    <recommendedName>
        <fullName evidence="10">Tyrosine--tRNA ligase</fullName>
        <ecNumber evidence="10">6.1.1.1</ecNumber>
    </recommendedName>
    <alternativeName>
        <fullName evidence="10">Tyrosyl-tRNA synthetase</fullName>
        <shortName evidence="10">TyrRS</shortName>
    </alternativeName>
</protein>
<keyword evidence="7 10" id="KW-0648">Protein biosynthesis</keyword>
<keyword evidence="5 10" id="KW-0067">ATP-binding</keyword>
<dbReference type="PANTHER" id="PTHR11766:SF1">
    <property type="entry name" value="TYROSINE--TRNA LIGASE"/>
    <property type="match status" value="1"/>
</dbReference>
<dbReference type="InterPro" id="IPR002942">
    <property type="entry name" value="S4_RNA-bd"/>
</dbReference>
<dbReference type="InterPro" id="IPR002307">
    <property type="entry name" value="Tyr-tRNA-ligase"/>
</dbReference>
<evidence type="ECO:0000256" key="8">
    <source>
        <dbReference type="ARBA" id="ARBA00023146"/>
    </source>
</evidence>
<feature type="short sequence motif" description="'KMSKS' region" evidence="10">
    <location>
        <begin position="238"/>
        <end position="242"/>
    </location>
</feature>
<evidence type="ECO:0000313" key="13">
    <source>
        <dbReference type="EMBL" id="CUJ75248.1"/>
    </source>
</evidence>
<dbReference type="Gene3D" id="1.10.240.10">
    <property type="entry name" value="Tyrosyl-Transfer RNA Synthetase"/>
    <property type="match status" value="1"/>
</dbReference>
<evidence type="ECO:0000256" key="6">
    <source>
        <dbReference type="ARBA" id="ARBA00022884"/>
    </source>
</evidence>
<evidence type="ECO:0000256" key="5">
    <source>
        <dbReference type="ARBA" id="ARBA00022840"/>
    </source>
</evidence>
<keyword evidence="3 10" id="KW-0436">Ligase</keyword>
<comment type="function">
    <text evidence="10">Catalyzes the attachment of tyrosine to tRNA(Tyr) in a two-step reaction: tyrosine is first activated by ATP to form Tyr-AMP and then transferred to the acceptor end of tRNA(Tyr).</text>
</comment>
<evidence type="ECO:0000256" key="3">
    <source>
        <dbReference type="ARBA" id="ARBA00022598"/>
    </source>
</evidence>
<dbReference type="InterPro" id="IPR002305">
    <property type="entry name" value="aa-tRNA-synth_Ic"/>
</dbReference>
<reference evidence="14" key="3">
    <citation type="submission" date="2024-05" db="EMBL/GenBank/DDBJ databases">
        <title>Glyphosate-induced phosphonatase operons in soil bacteria of genus Achromobacter.</title>
        <authorList>
            <person name="Epiktetov D.O."/>
            <person name="Sviridov A.V."/>
            <person name="Tarlachkov S.V."/>
            <person name="Shushkova T.V."/>
            <person name="Toropygin I.Y."/>
            <person name="Leontievsky A."/>
        </authorList>
    </citation>
    <scope>NUCLEOTIDE SEQUENCE</scope>
    <source>
        <strain evidence="14">Kg 16</strain>
    </source>
</reference>
<dbReference type="EMBL" id="CYTK01000014">
    <property type="protein sequence ID" value="CUJ75248.1"/>
    <property type="molecule type" value="Genomic_DNA"/>
</dbReference>
<dbReference type="InterPro" id="IPR036986">
    <property type="entry name" value="S4_RNA-bd_sf"/>
</dbReference>
<dbReference type="HAMAP" id="MF_02007">
    <property type="entry name" value="Tyr_tRNA_synth_type2"/>
    <property type="match status" value="1"/>
</dbReference>
<dbReference type="GO" id="GO:0005829">
    <property type="term" value="C:cytosol"/>
    <property type="evidence" value="ECO:0007669"/>
    <property type="project" value="TreeGrafter"/>
</dbReference>
<dbReference type="CDD" id="cd00165">
    <property type="entry name" value="S4"/>
    <property type="match status" value="1"/>
</dbReference>
<accession>A0AAD2KM34</accession>
<dbReference type="CDD" id="cd00805">
    <property type="entry name" value="TyrRS_core"/>
    <property type="match status" value="1"/>
</dbReference>
<dbReference type="NCBIfam" id="TIGR00234">
    <property type="entry name" value="tyrS"/>
    <property type="match status" value="1"/>
</dbReference>
<feature type="short sequence motif" description="'HIGH' region" evidence="10">
    <location>
        <begin position="54"/>
        <end position="63"/>
    </location>
</feature>
<keyword evidence="2 10" id="KW-0963">Cytoplasm</keyword>
<sequence length="409" mass="45195">MSPSEAPITPEVEADLRIAKRGCDELLVESEFARKLARSRATGVPLRIKLGLDPTAPDIHLGHTVVLNKMRQLQDMGHNVIFLIGDFTSTIGDPSGRNNTRPPLTREQIEANAKTYYAQASLVLDPARTEIRYNSEWCDPLGARGMIQLASRYTVARMMEREDFTKRFKGGIPISVHEFLYPLMQGYDSVALKSDLELGGTDQKFNLLVGRELQKEYGQEPQCILTMPLLVGTDGVEKMSKSKGNYIGISESPDSMFGKLMSISDTLMWRYFELLSFRSLEEIAALKQEIDGGRNPRDAKVMLAQEIIARFHSAKAADDALASFEARFRDGAIPDDIPEVNIGGAPVGILKLLREAGLVASGSEAQRNVEQGGVRVNGDRVEDKSLQLPAGTYVVQVGKRKFARVNLNP</sequence>
<dbReference type="GO" id="GO:0003723">
    <property type="term" value="F:RNA binding"/>
    <property type="evidence" value="ECO:0007669"/>
    <property type="project" value="UniProtKB-KW"/>
</dbReference>
<evidence type="ECO:0000313" key="14">
    <source>
        <dbReference type="EMBL" id="MDR7948825.1"/>
    </source>
</evidence>